<dbReference type="InterPro" id="IPR027417">
    <property type="entry name" value="P-loop_NTPase"/>
</dbReference>
<dbReference type="OrthoDB" id="9764035at2"/>
<dbReference type="UniPathway" id="UPA00148">
    <property type="reaction ID" value="UER00220"/>
</dbReference>
<dbReference type="CDD" id="cd05388">
    <property type="entry name" value="CobB_N"/>
    <property type="match status" value="1"/>
</dbReference>
<evidence type="ECO:0000256" key="9">
    <source>
        <dbReference type="HAMAP-Rule" id="MF_00027"/>
    </source>
</evidence>
<dbReference type="GO" id="GO:0042242">
    <property type="term" value="F:cobyrinic acid a,c-diamide synthase activity"/>
    <property type="evidence" value="ECO:0007669"/>
    <property type="project" value="InterPro"/>
</dbReference>
<evidence type="ECO:0000256" key="2">
    <source>
        <dbReference type="ARBA" id="ARBA00006205"/>
    </source>
</evidence>
<feature type="site" description="Increases nucleophilicity of active site Cys" evidence="9">
    <location>
        <position position="420"/>
    </location>
</feature>
<evidence type="ECO:0000313" key="13">
    <source>
        <dbReference type="Proteomes" id="UP000315816"/>
    </source>
</evidence>
<evidence type="ECO:0000256" key="1">
    <source>
        <dbReference type="ARBA" id="ARBA00001946"/>
    </source>
</evidence>
<dbReference type="GO" id="GO:0043802">
    <property type="term" value="F:hydrogenobyrinic acid a,c-diamide synthase (glutamine-hydrolysing) activity"/>
    <property type="evidence" value="ECO:0007669"/>
    <property type="project" value="UniProtKB-UniRule"/>
</dbReference>
<comment type="similarity">
    <text evidence="2">Belongs to the CobB/CobQ family. CobQ subfamily.</text>
</comment>
<gene>
    <name evidence="9" type="primary">cobB</name>
    <name evidence="12" type="ORF">FIL88_05415</name>
</gene>
<sequence length="425" mass="44570">MSSPTGLILSAPSSGSGKTTLTLGLLRALSRRGVDVSGAKSGPDYIDPRFHAAACGRECPNLDAWAMGPARLHDLARSGAELLLIEGAMGLFDGAPPEGRGATADLARIFALPVVLVVDCARLAHSVAPLVNGFAQHDSDVRVAGVILNHVGSPRHEAMLRASLQDSLIPVLGAVYRQAGLEHPSRHLGLVQAEEHPNLQAYLNRVADVVEAAIDLDALVALAGHVADTPGAAKRLPPPGQRIAVASDKAFAFAYPHILADWRAAGAEVLPFSPLADDAPAPDADFIFLPGGYPELHAGKLAAAQGFKHGMKSATCPIYGECGGYMTLGRAITDKNGNRHEMLGLLGLETSFAKRKLHLGYRALHATDGPFSGRWNAHEFHYATTLLAEGAPLFDATDAEGRALAPMGLIEGHVSGSFAHLIDQA</sequence>
<dbReference type="GO" id="GO:0005524">
    <property type="term" value="F:ATP binding"/>
    <property type="evidence" value="ECO:0007669"/>
    <property type="project" value="UniProtKB-UniRule"/>
</dbReference>
<comment type="similarity">
    <text evidence="9">Belongs to the CobB/CbiA family.</text>
</comment>
<evidence type="ECO:0000256" key="7">
    <source>
        <dbReference type="ARBA" id="ARBA00022842"/>
    </source>
</evidence>
<evidence type="ECO:0000256" key="8">
    <source>
        <dbReference type="ARBA" id="ARBA00022962"/>
    </source>
</evidence>
<dbReference type="Pfam" id="PF07685">
    <property type="entry name" value="GATase_3"/>
    <property type="match status" value="1"/>
</dbReference>
<feature type="active site" description="Nucleophile" evidence="9">
    <location>
        <position position="322"/>
    </location>
</feature>
<accession>A0A545SVN2</accession>
<dbReference type="Pfam" id="PF01656">
    <property type="entry name" value="CbiA"/>
    <property type="match status" value="1"/>
</dbReference>
<evidence type="ECO:0000259" key="10">
    <source>
        <dbReference type="Pfam" id="PF01656"/>
    </source>
</evidence>
<comment type="catalytic activity">
    <reaction evidence="9">
        <text>hydrogenobyrinate + 2 L-glutamine + 2 ATP + 2 H2O = hydrogenobyrinate a,c-diamide + 2 L-glutamate + 2 ADP + 2 phosphate + 2 H(+)</text>
        <dbReference type="Rhea" id="RHEA:12544"/>
        <dbReference type="ChEBI" id="CHEBI:15377"/>
        <dbReference type="ChEBI" id="CHEBI:15378"/>
        <dbReference type="ChEBI" id="CHEBI:29985"/>
        <dbReference type="ChEBI" id="CHEBI:30616"/>
        <dbReference type="ChEBI" id="CHEBI:43474"/>
        <dbReference type="ChEBI" id="CHEBI:58359"/>
        <dbReference type="ChEBI" id="CHEBI:77873"/>
        <dbReference type="ChEBI" id="CHEBI:77874"/>
        <dbReference type="ChEBI" id="CHEBI:456216"/>
        <dbReference type="EC" id="6.3.5.9"/>
    </reaction>
</comment>
<comment type="miscellaneous">
    <text evidence="9">The a and c carboxylates of hydrogenobyrinate are activated for nucleophilic attack via formation of a phosphorylated intermediate by ATP. CobB catalyzes first the amidation of the c-carboxylate, and then that of the a-carboxylate.</text>
</comment>
<dbReference type="EC" id="6.3.5.9" evidence="9"/>
<keyword evidence="5 9" id="KW-0547">Nucleotide-binding</keyword>
<keyword evidence="6 9" id="KW-0067">ATP-binding</keyword>
<dbReference type="Proteomes" id="UP000315816">
    <property type="component" value="Unassembled WGS sequence"/>
</dbReference>
<protein>
    <recommendedName>
        <fullName evidence="9">Hydrogenobyrinate a,c-diamide synthase</fullName>
        <ecNumber evidence="9">6.3.5.9</ecNumber>
    </recommendedName>
    <alternativeName>
        <fullName evidence="9">Hydrogenobyrinic acid a,c-diamide synthase</fullName>
    </alternativeName>
</protein>
<evidence type="ECO:0000256" key="6">
    <source>
        <dbReference type="ARBA" id="ARBA00022840"/>
    </source>
</evidence>
<reference evidence="12 13" key="1">
    <citation type="submission" date="2019-06" db="EMBL/GenBank/DDBJ databases">
        <title>A novel species of marine bacteria.</title>
        <authorList>
            <person name="Wang Y."/>
        </authorList>
    </citation>
    <scope>NUCLEOTIDE SEQUENCE [LARGE SCALE GENOMIC DNA]</scope>
    <source>
        <strain evidence="12 13">MA1-10</strain>
    </source>
</reference>
<comment type="caution">
    <text evidence="12">The sequence shown here is derived from an EMBL/GenBank/DDBJ whole genome shotgun (WGS) entry which is preliminary data.</text>
</comment>
<keyword evidence="3 9" id="KW-0169">Cobalamin biosynthesis</keyword>
<evidence type="ECO:0000256" key="3">
    <source>
        <dbReference type="ARBA" id="ARBA00022573"/>
    </source>
</evidence>
<dbReference type="NCBIfam" id="TIGR00379">
    <property type="entry name" value="cobB"/>
    <property type="match status" value="1"/>
</dbReference>
<keyword evidence="7 9" id="KW-0460">Magnesium</keyword>
<dbReference type="HAMAP" id="MF_00027">
    <property type="entry name" value="CobB_CbiA"/>
    <property type="match status" value="1"/>
</dbReference>
<dbReference type="NCBIfam" id="NF002204">
    <property type="entry name" value="PRK01077.1"/>
    <property type="match status" value="1"/>
</dbReference>
<dbReference type="RefSeq" id="WP_142852760.1">
    <property type="nucleotide sequence ID" value="NZ_FXWW01000001.1"/>
</dbReference>
<dbReference type="InterPro" id="IPR002586">
    <property type="entry name" value="CobQ/CobB/MinD/ParA_Nub-bd_dom"/>
</dbReference>
<comment type="pathway">
    <text evidence="9">Cofactor biosynthesis; adenosylcobalamin biosynthesis; cob(II)yrinate a,c-diamide from precorrin-2 (aerobic route): step 9/10.</text>
</comment>
<keyword evidence="13" id="KW-1185">Reference proteome</keyword>
<evidence type="ECO:0000313" key="12">
    <source>
        <dbReference type="EMBL" id="TQV69009.1"/>
    </source>
</evidence>
<evidence type="ECO:0000256" key="5">
    <source>
        <dbReference type="ARBA" id="ARBA00022741"/>
    </source>
</evidence>
<keyword evidence="8 9" id="KW-0315">Glutamine amidotransferase</keyword>
<dbReference type="PANTHER" id="PTHR43873">
    <property type="entry name" value="COBYRINATE A,C-DIAMIDE SYNTHASE"/>
    <property type="match status" value="1"/>
</dbReference>
<dbReference type="InterPro" id="IPR011698">
    <property type="entry name" value="GATase_3"/>
</dbReference>
<dbReference type="SUPFAM" id="SSF52540">
    <property type="entry name" value="P-loop containing nucleoside triphosphate hydrolases"/>
    <property type="match status" value="1"/>
</dbReference>
<feature type="domain" description="CobQ/CobB/MinD/ParA nucleotide binding" evidence="10">
    <location>
        <begin position="10"/>
        <end position="188"/>
    </location>
</feature>
<evidence type="ECO:0000259" key="11">
    <source>
        <dbReference type="Pfam" id="PF07685"/>
    </source>
</evidence>
<dbReference type="PROSITE" id="PS51274">
    <property type="entry name" value="GATASE_COBBQ"/>
    <property type="match status" value="1"/>
</dbReference>
<proteinExistence type="inferred from homology"/>
<dbReference type="PANTHER" id="PTHR43873:SF1">
    <property type="entry name" value="COBYRINATE A,C-DIAMIDE SYNTHASE"/>
    <property type="match status" value="1"/>
</dbReference>
<keyword evidence="4 9" id="KW-0436">Ligase</keyword>
<dbReference type="SUPFAM" id="SSF52317">
    <property type="entry name" value="Class I glutamine amidotransferase-like"/>
    <property type="match status" value="1"/>
</dbReference>
<feature type="domain" description="CobB/CobQ-like glutamine amidotransferase" evidence="11">
    <location>
        <begin position="242"/>
        <end position="422"/>
    </location>
</feature>
<dbReference type="GO" id="GO:0009236">
    <property type="term" value="P:cobalamin biosynthetic process"/>
    <property type="evidence" value="ECO:0007669"/>
    <property type="project" value="UniProtKB-UniRule"/>
</dbReference>
<comment type="domain">
    <text evidence="9">Comprises of two domains. The C-terminal domain contains the binding site for glutamine and catalyzes the hydrolysis of this substrate to glutamate and ammonia. The N-terminal domain is anticipated to bind ATP and hydrogenobyrinate and catalyzes the ultimate synthesis of the diamide product. The ammonia produced via the glutaminase domain is probably translocated to the adjacent domain via a molecular tunnel, where it reacts with an activated intermediate.</text>
</comment>
<name>A0A545SVN2_9RHOB</name>
<dbReference type="InterPro" id="IPR004484">
    <property type="entry name" value="CbiA/CobB_synth"/>
</dbReference>
<dbReference type="InterPro" id="IPR029062">
    <property type="entry name" value="Class_I_gatase-like"/>
</dbReference>
<comment type="function">
    <text evidence="9">Catalyzes the ATP-dependent amidation of the two carboxylate groups at positions a and c of hydrogenobyrinate, using either L-glutamine or ammonia as the nitrogen source.</text>
</comment>
<comment type="cofactor">
    <cofactor evidence="1 9">
        <name>Mg(2+)</name>
        <dbReference type="ChEBI" id="CHEBI:18420"/>
    </cofactor>
</comment>
<organism evidence="12 13">
    <name type="scientific">Aliiroseovarius halocynthiae</name>
    <dbReference type="NCBI Taxonomy" id="985055"/>
    <lineage>
        <taxon>Bacteria</taxon>
        <taxon>Pseudomonadati</taxon>
        <taxon>Pseudomonadota</taxon>
        <taxon>Alphaproteobacteria</taxon>
        <taxon>Rhodobacterales</taxon>
        <taxon>Paracoccaceae</taxon>
        <taxon>Aliiroseovarius</taxon>
    </lineage>
</organism>
<dbReference type="AlphaFoldDB" id="A0A545SVN2"/>
<dbReference type="Gene3D" id="3.40.50.300">
    <property type="entry name" value="P-loop containing nucleotide triphosphate hydrolases"/>
    <property type="match status" value="1"/>
</dbReference>
<evidence type="ECO:0000256" key="4">
    <source>
        <dbReference type="ARBA" id="ARBA00022598"/>
    </source>
</evidence>
<dbReference type="EMBL" id="VICH01000004">
    <property type="protein sequence ID" value="TQV69009.1"/>
    <property type="molecule type" value="Genomic_DNA"/>
</dbReference>